<dbReference type="PANTHER" id="PTHR16216">
    <property type="entry name" value="DYNEIN ASSEMBLY FACTOR 5, AXONEMAL"/>
    <property type="match status" value="1"/>
</dbReference>
<feature type="domain" description="Dynein axonemal assembly factor 5 TPR repeats" evidence="3">
    <location>
        <begin position="220"/>
        <end position="337"/>
    </location>
</feature>
<dbReference type="OMA" id="MLAGWRD"/>
<dbReference type="Pfam" id="PF24573">
    <property type="entry name" value="HEAT_DAAF5"/>
    <property type="match status" value="1"/>
</dbReference>
<evidence type="ECO:0000259" key="3">
    <source>
        <dbReference type="Pfam" id="PF25757"/>
    </source>
</evidence>
<feature type="region of interest" description="Disordered" evidence="1">
    <location>
        <begin position="40"/>
        <end position="64"/>
    </location>
</feature>
<dbReference type="InterPro" id="IPR057978">
    <property type="entry name" value="TPR_DAAF5"/>
</dbReference>
<dbReference type="OrthoDB" id="413572at2759"/>
<dbReference type="InterPro" id="IPR011989">
    <property type="entry name" value="ARM-like"/>
</dbReference>
<sequence length="1437" mass="156096">MDLVDRVWHELKQSGCSWSAAPPNCSRSLSSFQIPKVKKNELSQEKATSVHQSSAVPPQKPADELISHRESAEAQLAAQSPGSRTAYGLESWKSVSCTVQRQANVLKEECRSSRRYTALEALKRVFVDASVPSLFYKRAFALLLDPLLLCLSEPAEKARLLSASILFKFFCEAAAVDEALGEVLRALTARFGSEDIERVAHLPPVMRPDPEYKPLQLTPIEQSDEMRQSLFKLLQLVLHRSSDEAVLSHLDLAVGLLRAGAMDLCPEVKCLALEAVVELCSRHQNMLLHFTEPLARSLLSCLVHQHSRIRMGALRALTLVLSCGLYKYNGEIVHMLAGWRDPNIVPIKSLYEVTTIRNYFAELLADRSPLVRMYFFDTVCYWLLNLQDKADYETWLFPYLLSGLFDSFRPIQQLVFLLLERLGRHYEQLHEKDLREIKQLGTPDLWSYGGKAFLSFPLGGCWAVSGAAKVREEAQQFAAFVSSYTERLQSLGIEGFSLVENKQNQLTAPGEELVGDPPRPSLGARTMVRIYFRRFAKTLFQPVSDFKEVSQTASARLLVVSFAFIEEAAVEWLDSCFAICCRVLAAPQQHATAAVESHRVALQLLGAFADPENYWEVAKEALRENVLEELQVQVATLSSLALMLQGSFMVLKKAADPSLGLGRLGPVLPEIAQAISSSHLLQEPYLRFAAEGLTQLVQVLVSGVRGQNETLSEETWHHLLSVTCCLAAPPRCLEGAENSQLQPQLQQLMTDLACCRKATRRTPQPHSDAATLWAAVDILRGIPPANLAALSTYIIHLPSCRLLEEKTFQVLFGRLQQCAAATEEAATRRSCRRAALRLVMRLAQLDAASSSSSTDAGTQTPQQKCPSACPTAVSRPSSSGVAGTAAVTTAAADSSSSTELQNGEAEESEPMRKLLDCPVAAAAGVLQQLLLRLLQEVECAEDAQDALAALTELLTLPGLGNVNWGEAVQQLLLLSGLSQNLARFLGCPFLHTKLFRSACMDYAHHSAATYPDKNPGAVLEEMPLGKRRELRLAALRAAAELKQQAVLLLRLCLPMLAEDRSSLSALVYGTLAALQPPSKLQNRPDACKMGCCDAAKEHGGTAVNAAADGAAGTVAGAAADAAADGAARAAADVAGDTAAGNVADAAADAAEDAHAGAVAAAAADSTAEAPANAAADAAAGAAATAAADSAADIAAGRSRDTDNQPNANEIERTNEEEAEEKEEVCSFAQHTVSLPFEAQSPWLLFQIASCLFDTISLWIAPERGLPNEEEGLRKFRKVFEMCSPDSLLMPRLLALPMYSHLERLHANRRLLELLSENCLCQAVDTCVRQILDLKSSFREGYEAYLEAPEGPPGARSGAPKALKEAVAAAKKQAAAVSLETQKNQAISALIQLVKLFGIVCPSALQECLRQYEARGRFSRWELLSRIFKDTNGSLSDK</sequence>
<feature type="region of interest" description="Disordered" evidence="1">
    <location>
        <begin position="849"/>
        <end position="911"/>
    </location>
</feature>
<protein>
    <recommendedName>
        <fullName evidence="6">HEAT repeat-containing protein</fullName>
    </recommendedName>
</protein>
<evidence type="ECO:0000259" key="2">
    <source>
        <dbReference type="Pfam" id="PF24573"/>
    </source>
</evidence>
<dbReference type="InterPro" id="IPR016024">
    <property type="entry name" value="ARM-type_fold"/>
</dbReference>
<feature type="domain" description="Dynein axonemal assembly factor 5 HEAT-repeat" evidence="2">
    <location>
        <begin position="518"/>
        <end position="724"/>
    </location>
</feature>
<dbReference type="VEuPathDB" id="ToxoDB:ETH2_1100700"/>
<organism evidence="4 5">
    <name type="scientific">Eimeria tenella</name>
    <name type="common">Coccidian parasite</name>
    <dbReference type="NCBI Taxonomy" id="5802"/>
    <lineage>
        <taxon>Eukaryota</taxon>
        <taxon>Sar</taxon>
        <taxon>Alveolata</taxon>
        <taxon>Apicomplexa</taxon>
        <taxon>Conoidasida</taxon>
        <taxon>Coccidia</taxon>
        <taxon>Eucoccidiorida</taxon>
        <taxon>Eimeriorina</taxon>
        <taxon>Eimeriidae</taxon>
        <taxon>Eimeria</taxon>
    </lineage>
</organism>
<feature type="region of interest" description="Disordered" evidence="1">
    <location>
        <begin position="1194"/>
        <end position="1223"/>
    </location>
</feature>
<gene>
    <name evidence="4" type="ORF">ETH_00002415</name>
</gene>
<proteinExistence type="predicted"/>
<name>U6KX53_EIMTE</name>
<dbReference type="InterPro" id="IPR052623">
    <property type="entry name" value="DAAF5"/>
</dbReference>
<dbReference type="SUPFAM" id="SSF48371">
    <property type="entry name" value="ARM repeat"/>
    <property type="match status" value="1"/>
</dbReference>
<evidence type="ECO:0008006" key="6">
    <source>
        <dbReference type="Google" id="ProtNLM"/>
    </source>
</evidence>
<feature type="compositionally biased region" description="Polar residues" evidence="1">
    <location>
        <begin position="854"/>
        <end position="865"/>
    </location>
</feature>
<dbReference type="VEuPathDB" id="ToxoDB:ETH_00002415"/>
<dbReference type="RefSeq" id="XP_013233487.1">
    <property type="nucleotide sequence ID" value="XM_013378033.1"/>
</dbReference>
<evidence type="ECO:0000313" key="5">
    <source>
        <dbReference type="Proteomes" id="UP000030747"/>
    </source>
</evidence>
<feature type="domain" description="Dynein axonemal assembly factor 5 TPR repeats" evidence="3">
    <location>
        <begin position="353"/>
        <end position="436"/>
    </location>
</feature>
<feature type="compositionally biased region" description="Polar residues" evidence="1">
    <location>
        <begin position="45"/>
        <end position="56"/>
    </location>
</feature>
<dbReference type="InterPro" id="IPR056497">
    <property type="entry name" value="HEAT_DAAF5"/>
</dbReference>
<dbReference type="GeneID" id="25249698"/>
<dbReference type="Proteomes" id="UP000030747">
    <property type="component" value="Unassembled WGS sequence"/>
</dbReference>
<feature type="compositionally biased region" description="Low complexity" evidence="1">
    <location>
        <begin position="877"/>
        <end position="898"/>
    </location>
</feature>
<dbReference type="Gene3D" id="1.25.10.10">
    <property type="entry name" value="Leucine-rich Repeat Variant"/>
    <property type="match status" value="1"/>
</dbReference>
<accession>U6KX53</accession>
<reference evidence="4" key="1">
    <citation type="submission" date="2013-10" db="EMBL/GenBank/DDBJ databases">
        <title>Genomic analysis of the causative agents of coccidiosis in chickens.</title>
        <authorList>
            <person name="Reid A.J."/>
            <person name="Blake D."/>
            <person name="Billington K."/>
            <person name="Browne H."/>
            <person name="Dunn M."/>
            <person name="Hung S."/>
            <person name="Kawahara F."/>
            <person name="Miranda-Saavedra D."/>
            <person name="Mourier T."/>
            <person name="Nagra H."/>
            <person name="Otto T.D."/>
            <person name="Rawlings N."/>
            <person name="Sanchez A."/>
            <person name="Sanders M."/>
            <person name="Subramaniam C."/>
            <person name="Tay Y."/>
            <person name="Dear P."/>
            <person name="Doerig C."/>
            <person name="Gruber A."/>
            <person name="Parkinson J."/>
            <person name="Shirley M."/>
            <person name="Wan K.L."/>
            <person name="Berriman M."/>
            <person name="Tomley F."/>
            <person name="Pain A."/>
        </authorList>
    </citation>
    <scope>NUCLEOTIDE SEQUENCE [LARGE SCALE GENOMIC DNA]</scope>
    <source>
        <strain evidence="4">Houghton</strain>
    </source>
</reference>
<keyword evidence="5" id="KW-1185">Reference proteome</keyword>
<dbReference type="PANTHER" id="PTHR16216:SF2">
    <property type="entry name" value="DYNEIN AXONEMAL ASSEMBLY FACTOR 5"/>
    <property type="match status" value="1"/>
</dbReference>
<evidence type="ECO:0000256" key="1">
    <source>
        <dbReference type="SAM" id="MobiDB-lite"/>
    </source>
</evidence>
<evidence type="ECO:0000313" key="4">
    <source>
        <dbReference type="EMBL" id="CDJ42737.1"/>
    </source>
</evidence>
<dbReference type="EMBL" id="HG675734">
    <property type="protein sequence ID" value="CDJ42737.1"/>
    <property type="molecule type" value="Genomic_DNA"/>
</dbReference>
<dbReference type="Pfam" id="PF25757">
    <property type="entry name" value="TPR_DNAAF5"/>
    <property type="match status" value="2"/>
</dbReference>
<reference evidence="4" key="2">
    <citation type="submission" date="2013-10" db="EMBL/GenBank/DDBJ databases">
        <authorList>
            <person name="Aslett M."/>
        </authorList>
    </citation>
    <scope>NUCLEOTIDE SEQUENCE [LARGE SCALE GENOMIC DNA]</scope>
    <source>
        <strain evidence="4">Houghton</strain>
    </source>
</reference>